<dbReference type="EMBL" id="QNZK01000165">
    <property type="protein sequence ID" value="RTZ85426.1"/>
    <property type="molecule type" value="Genomic_DNA"/>
</dbReference>
<protein>
    <submittedName>
        <fullName evidence="1">Uncharacterized protein</fullName>
    </submittedName>
</protein>
<evidence type="ECO:0000313" key="2">
    <source>
        <dbReference type="Proteomes" id="UP000287917"/>
    </source>
</evidence>
<sequence length="233" mass="26609">MNSISLKEAAARRGVSESRITQLANEAGSGVWRVERGRYSFDPPQNGINFIAAAEEALYQARWLAEKGETEEAENIFEKFLQAEIDNPHRSPGERAIALLNLIWFEDTQLRELSGSAPPPQSFSEVFNNSKNIGKFSQEQIDYSVNHTHQDIGMFTPDDRTELINILKNKFNKLLELNDNKTKLPKLSNEAWHLLLIDIFGEFKKARVEREGKPRLDYIEQAVEIVDECFQGI</sequence>
<gene>
    <name evidence="1" type="ORF">DSY96_04670</name>
</gene>
<comment type="caution">
    <text evidence="1">The sequence shown here is derived from an EMBL/GenBank/DDBJ whole genome shotgun (WGS) entry which is preliminary data.</text>
</comment>
<proteinExistence type="predicted"/>
<organism evidence="1 2">
    <name type="scientific">SAR324 cluster bacterium</name>
    <dbReference type="NCBI Taxonomy" id="2024889"/>
    <lineage>
        <taxon>Bacteria</taxon>
        <taxon>Deltaproteobacteria</taxon>
        <taxon>SAR324 cluster</taxon>
    </lineage>
</organism>
<name>A0A432GPG9_9DELT</name>
<evidence type="ECO:0000313" key="1">
    <source>
        <dbReference type="EMBL" id="RTZ85426.1"/>
    </source>
</evidence>
<dbReference type="Proteomes" id="UP000287917">
    <property type="component" value="Unassembled WGS sequence"/>
</dbReference>
<reference evidence="1 2" key="1">
    <citation type="submission" date="2018-06" db="EMBL/GenBank/DDBJ databases">
        <title>Combined omics and stable isotope probing to characterize newly discovered Mariana Back-Arc vent microbial communities.</title>
        <authorList>
            <person name="Trembath-Reichert E."/>
            <person name="Huber J.A."/>
        </authorList>
    </citation>
    <scope>NUCLEOTIDE SEQUENCE [LARGE SCALE GENOMIC DNA]</scope>
    <source>
        <strain evidence="1">MAG 58</strain>
    </source>
</reference>
<dbReference type="AlphaFoldDB" id="A0A432GPG9"/>
<accession>A0A432GPG9</accession>